<dbReference type="EC" id="2.7.13.3" evidence="2"/>
<evidence type="ECO:0000313" key="13">
    <source>
        <dbReference type="EMBL" id="XDS50604.1"/>
    </source>
</evidence>
<feature type="transmembrane region" description="Helical" evidence="9">
    <location>
        <begin position="111"/>
        <end position="133"/>
    </location>
</feature>
<evidence type="ECO:0000313" key="11">
    <source>
        <dbReference type="EMBL" id="XDS45834.1"/>
    </source>
</evidence>
<dbReference type="KEGG" id="bfk:QN062_09535"/>
<keyword evidence="8" id="KW-0902">Two-component regulatory system</keyword>
<organism evidence="11">
    <name type="scientific">Bifidobacterium fermentum</name>
    <dbReference type="NCBI Taxonomy" id="3059035"/>
    <lineage>
        <taxon>Bacteria</taxon>
        <taxon>Bacillati</taxon>
        <taxon>Actinomycetota</taxon>
        <taxon>Actinomycetes</taxon>
        <taxon>Bifidobacteriales</taxon>
        <taxon>Bifidobacteriaceae</taxon>
        <taxon>Bifidobacterium</taxon>
    </lineage>
</organism>
<dbReference type="PANTHER" id="PTHR24421:SF10">
    <property type="entry name" value="NITRATE_NITRITE SENSOR PROTEIN NARQ"/>
    <property type="match status" value="1"/>
</dbReference>
<dbReference type="InterPro" id="IPR050482">
    <property type="entry name" value="Sensor_HK_TwoCompSys"/>
</dbReference>
<feature type="domain" description="Signal transduction histidine kinase subgroup 3 dimerisation and phosphoacceptor" evidence="10">
    <location>
        <begin position="204"/>
        <end position="269"/>
    </location>
</feature>
<dbReference type="Gene3D" id="3.30.565.10">
    <property type="entry name" value="Histidine kinase-like ATPase, C-terminal domain"/>
    <property type="match status" value="1"/>
</dbReference>
<dbReference type="Gene3D" id="1.20.5.1930">
    <property type="match status" value="1"/>
</dbReference>
<dbReference type="SUPFAM" id="SSF55874">
    <property type="entry name" value="ATPase domain of HSP90 chaperone/DNA topoisomerase II/histidine kinase"/>
    <property type="match status" value="1"/>
</dbReference>
<dbReference type="Pfam" id="PF07730">
    <property type="entry name" value="HisKA_3"/>
    <property type="match status" value="1"/>
</dbReference>
<proteinExistence type="predicted"/>
<evidence type="ECO:0000256" key="9">
    <source>
        <dbReference type="SAM" id="Phobius"/>
    </source>
</evidence>
<evidence type="ECO:0000256" key="1">
    <source>
        <dbReference type="ARBA" id="ARBA00000085"/>
    </source>
</evidence>
<keyword evidence="6 11" id="KW-0418">Kinase</keyword>
<comment type="catalytic activity">
    <reaction evidence="1">
        <text>ATP + protein L-histidine = ADP + protein N-phospho-L-histidine.</text>
        <dbReference type="EC" id="2.7.13.3"/>
    </reaction>
</comment>
<evidence type="ECO:0000256" key="7">
    <source>
        <dbReference type="ARBA" id="ARBA00022840"/>
    </source>
</evidence>
<dbReference type="EMBL" id="CP129675">
    <property type="protein sequence ID" value="XDS45834.1"/>
    <property type="molecule type" value="Genomic_DNA"/>
</dbReference>
<name>A0AB39UA30_9BIFI</name>
<feature type="transmembrane region" description="Helical" evidence="9">
    <location>
        <begin position="70"/>
        <end position="91"/>
    </location>
</feature>
<keyword evidence="9" id="KW-0812">Transmembrane</keyword>
<feature type="transmembrane region" description="Helical" evidence="9">
    <location>
        <begin position="139"/>
        <end position="161"/>
    </location>
</feature>
<evidence type="ECO:0000259" key="10">
    <source>
        <dbReference type="Pfam" id="PF07730"/>
    </source>
</evidence>
<accession>A0AB39UA30</accession>
<protein>
    <recommendedName>
        <fullName evidence="2">histidine kinase</fullName>
        <ecNumber evidence="2">2.7.13.3</ecNumber>
    </recommendedName>
</protein>
<reference evidence="11" key="1">
    <citation type="submission" date="2023-07" db="EMBL/GenBank/DDBJ databases">
        <title>Bifidobacterium aquikefiriaerophilum sp. nov. and Bifidobacterium eccum sp. nov., isolated from water kefir.</title>
        <authorList>
            <person name="Breselge S."/>
            <person name="Bellassi P."/>
            <person name="Barcenilla C."/>
            <person name="Alvarez-Ordonez A."/>
            <person name="Morelli L."/>
            <person name="Cotter P.D."/>
        </authorList>
    </citation>
    <scope>NUCLEOTIDE SEQUENCE</scope>
    <source>
        <strain evidence="13">WK012_4_13</strain>
        <strain evidence="12">WK013_4_14</strain>
        <strain evidence="11">WK048_4_13</strain>
    </source>
</reference>
<keyword evidence="7" id="KW-0067">ATP-binding</keyword>
<evidence type="ECO:0000256" key="8">
    <source>
        <dbReference type="ARBA" id="ARBA00023012"/>
    </source>
</evidence>
<evidence type="ECO:0000256" key="2">
    <source>
        <dbReference type="ARBA" id="ARBA00012438"/>
    </source>
</evidence>
<dbReference type="GO" id="GO:0016020">
    <property type="term" value="C:membrane"/>
    <property type="evidence" value="ECO:0007669"/>
    <property type="project" value="InterPro"/>
</dbReference>
<evidence type="ECO:0000256" key="6">
    <source>
        <dbReference type="ARBA" id="ARBA00022777"/>
    </source>
</evidence>
<sequence length="456" mass="50007">MMRGAYKFVLWLLCISLAMLRDGSSLSVAFVFAIFVSLSAAALSEWLAPHRLAACCEAALAVLALAIPQMIAFLPLFSFDVASAMATWCMLQRRPDASLDKGAFSLRASWIEYGMCACIGIAVMASLGLGTAFEVEPAMLRLTLFCLCALNIFSGFALTLIPRMRRRALLSQDEVREIRRRMRNEAYDAEDERRNAMHEATLAERTRIAREIHDGVGHLLTRGIMQSHTSQVVASMAGDETNARGFRAVEDTFAEAMNAVRQTVHDLDDSGNDFALQIGSAAKVLQSVAQGPEVTLENEIQQAPAPVTRCLAMTVRESLNNVLRHSDARHVEIVLRDMPALWQLVVQDDGSVRQDEARNGSVGPRQAVRDIRGMGLADIESRARELGGNALCGPNARGWRVFVSLPKAPWSNAGGVRHQEGHVRDERDPHDVEVSGNLQSELHMGIDATSIMKGTQ</sequence>
<dbReference type="EMBL" id="CP129682">
    <property type="protein sequence ID" value="XDS49384.1"/>
    <property type="molecule type" value="Genomic_DNA"/>
</dbReference>
<dbReference type="PANTHER" id="PTHR24421">
    <property type="entry name" value="NITRATE/NITRITE SENSOR PROTEIN NARX-RELATED"/>
    <property type="match status" value="1"/>
</dbReference>
<evidence type="ECO:0000256" key="3">
    <source>
        <dbReference type="ARBA" id="ARBA00022553"/>
    </source>
</evidence>
<dbReference type="RefSeq" id="WP_369341567.1">
    <property type="nucleotide sequence ID" value="NZ_CP129675.1"/>
</dbReference>
<keyword evidence="9" id="KW-0472">Membrane</keyword>
<dbReference type="EMBL" id="CP129683">
    <property type="protein sequence ID" value="XDS50604.1"/>
    <property type="molecule type" value="Genomic_DNA"/>
</dbReference>
<dbReference type="CDD" id="cd16917">
    <property type="entry name" value="HATPase_UhpB-NarQ-NarX-like"/>
    <property type="match status" value="1"/>
</dbReference>
<evidence type="ECO:0000313" key="12">
    <source>
        <dbReference type="EMBL" id="XDS49384.1"/>
    </source>
</evidence>
<dbReference type="GO" id="GO:0005524">
    <property type="term" value="F:ATP binding"/>
    <property type="evidence" value="ECO:0007669"/>
    <property type="project" value="UniProtKB-KW"/>
</dbReference>
<dbReference type="AlphaFoldDB" id="A0AB39UA30"/>
<keyword evidence="3" id="KW-0597">Phosphoprotein</keyword>
<dbReference type="InterPro" id="IPR011712">
    <property type="entry name" value="Sig_transdc_His_kin_sub3_dim/P"/>
</dbReference>
<keyword evidence="4" id="KW-0808">Transferase</keyword>
<evidence type="ECO:0000256" key="4">
    <source>
        <dbReference type="ARBA" id="ARBA00022679"/>
    </source>
</evidence>
<evidence type="ECO:0000256" key="5">
    <source>
        <dbReference type="ARBA" id="ARBA00022741"/>
    </source>
</evidence>
<dbReference type="GO" id="GO:0000155">
    <property type="term" value="F:phosphorelay sensor kinase activity"/>
    <property type="evidence" value="ECO:0007669"/>
    <property type="project" value="InterPro"/>
</dbReference>
<gene>
    <name evidence="13" type="ORF">QN062_09535</name>
    <name evidence="12" type="ORF">QN216_03740</name>
    <name evidence="11" type="ORF">QN217_06705</name>
</gene>
<dbReference type="GO" id="GO:0046983">
    <property type="term" value="F:protein dimerization activity"/>
    <property type="evidence" value="ECO:0007669"/>
    <property type="project" value="InterPro"/>
</dbReference>
<keyword evidence="9" id="KW-1133">Transmembrane helix</keyword>
<dbReference type="InterPro" id="IPR036890">
    <property type="entry name" value="HATPase_C_sf"/>
</dbReference>
<keyword evidence="5" id="KW-0547">Nucleotide-binding</keyword>